<comment type="similarity">
    <text evidence="2">Belongs to the OSBP family.</text>
</comment>
<keyword evidence="5" id="KW-1185">Reference proteome</keyword>
<dbReference type="GO" id="GO:0097038">
    <property type="term" value="C:perinuclear endoplasmic reticulum"/>
    <property type="evidence" value="ECO:0007669"/>
    <property type="project" value="TreeGrafter"/>
</dbReference>
<evidence type="ECO:0000313" key="4">
    <source>
        <dbReference type="EMBL" id="CAB3982619.1"/>
    </source>
</evidence>
<sequence length="420" mass="48955">MPLMVDLDDHSLENGELAEQEEKQTEYQLLKESGVFKNPKVRRELLPKTREKSSIRNLFSFLKTVIGKDLTKVTMPVYFNEPISFLQRLCEDLQYADILTKAAECGNSVERLAYVAAFMVSSYSTVPGRFWKPFNPLLGETFEYINEEHGYTVVAEQVSHHPPVSAFHAESQDWVFWQEYKLDTKFRGQYIKVCPTGMVHLKLKKSGDHFSWKKPQTIIHNIVFGTLWAEHDGEVVITNHQTNEICTIHFQTYKRVRENYKIVTGQIRDSNGHICLLLDGNYEDKMEYTSVQNGLNSDPISLWKVTPKPEIAPRMYGFTTFTMHLNEPNEDIQCPTDCRKRPDIRKLEAGNMEEAAREKSRLENKQRHARKDRETEGKQWSPRWFKLLEDPDSNTSCHTYQGGYWKSRCEGKFDDMADLY</sequence>
<dbReference type="Pfam" id="PF01237">
    <property type="entry name" value="Oxysterol_BP"/>
    <property type="match status" value="1"/>
</dbReference>
<organism evidence="4 5">
    <name type="scientific">Paramuricea clavata</name>
    <name type="common">Red gorgonian</name>
    <name type="synonym">Violescent sea-whip</name>
    <dbReference type="NCBI Taxonomy" id="317549"/>
    <lineage>
        <taxon>Eukaryota</taxon>
        <taxon>Metazoa</taxon>
        <taxon>Cnidaria</taxon>
        <taxon>Anthozoa</taxon>
        <taxon>Octocorallia</taxon>
        <taxon>Malacalcyonacea</taxon>
        <taxon>Plexauridae</taxon>
        <taxon>Paramuricea</taxon>
    </lineage>
</organism>
<proteinExistence type="inferred from homology"/>
<reference evidence="4" key="1">
    <citation type="submission" date="2020-04" db="EMBL/GenBank/DDBJ databases">
        <authorList>
            <person name="Alioto T."/>
            <person name="Alioto T."/>
            <person name="Gomez Garrido J."/>
        </authorList>
    </citation>
    <scope>NUCLEOTIDE SEQUENCE</scope>
    <source>
        <strain evidence="4">A484AB</strain>
    </source>
</reference>
<keyword evidence="3" id="KW-0813">Transport</keyword>
<dbReference type="AlphaFoldDB" id="A0A6S7G1I2"/>
<dbReference type="EMBL" id="CACRXK020000523">
    <property type="protein sequence ID" value="CAB3982619.1"/>
    <property type="molecule type" value="Genomic_DNA"/>
</dbReference>
<dbReference type="FunFam" id="2.40.160.120:FF:000031">
    <property type="entry name" value="Oxysterol-binding protein 2"/>
    <property type="match status" value="1"/>
</dbReference>
<dbReference type="GO" id="GO:0006869">
    <property type="term" value="P:lipid transport"/>
    <property type="evidence" value="ECO:0007669"/>
    <property type="project" value="UniProtKB-KW"/>
</dbReference>
<dbReference type="SUPFAM" id="SSF144000">
    <property type="entry name" value="Oxysterol-binding protein-like"/>
    <property type="match status" value="1"/>
</dbReference>
<dbReference type="Gene3D" id="2.40.160.120">
    <property type="match status" value="1"/>
</dbReference>
<dbReference type="PANTHER" id="PTHR10972:SF214">
    <property type="entry name" value="OXYSTEROL-BINDING PROTEIN"/>
    <property type="match status" value="1"/>
</dbReference>
<dbReference type="PROSITE" id="PS01013">
    <property type="entry name" value="OSBP"/>
    <property type="match status" value="1"/>
</dbReference>
<dbReference type="InterPro" id="IPR018494">
    <property type="entry name" value="Oxysterol-bd_CS"/>
</dbReference>
<dbReference type="GO" id="GO:0005886">
    <property type="term" value="C:plasma membrane"/>
    <property type="evidence" value="ECO:0007669"/>
    <property type="project" value="TreeGrafter"/>
</dbReference>
<evidence type="ECO:0000313" key="5">
    <source>
        <dbReference type="Proteomes" id="UP001152795"/>
    </source>
</evidence>
<gene>
    <name evidence="4" type="ORF">PACLA_8A055644</name>
</gene>
<evidence type="ECO:0000256" key="2">
    <source>
        <dbReference type="RuleBase" id="RU003844"/>
    </source>
</evidence>
<dbReference type="InterPro" id="IPR037239">
    <property type="entry name" value="OSBP_sf"/>
</dbReference>
<name>A0A6S7G1I2_PARCT</name>
<dbReference type="GO" id="GO:0005829">
    <property type="term" value="C:cytosol"/>
    <property type="evidence" value="ECO:0007669"/>
    <property type="project" value="TreeGrafter"/>
</dbReference>
<dbReference type="PANTHER" id="PTHR10972">
    <property type="entry name" value="OXYSTEROL-BINDING PROTEIN-RELATED"/>
    <property type="match status" value="1"/>
</dbReference>
<dbReference type="Proteomes" id="UP001152795">
    <property type="component" value="Unassembled WGS sequence"/>
</dbReference>
<accession>A0A6S7G1I2</accession>
<dbReference type="Gene3D" id="3.30.70.3490">
    <property type="match status" value="1"/>
</dbReference>
<dbReference type="FunFam" id="3.30.70.3490:FF:000015">
    <property type="entry name" value="Oxysterol-binding protein"/>
    <property type="match status" value="1"/>
</dbReference>
<evidence type="ECO:0000256" key="3">
    <source>
        <dbReference type="RuleBase" id="RU003845"/>
    </source>
</evidence>
<dbReference type="InterPro" id="IPR000648">
    <property type="entry name" value="Oxysterol-bd"/>
</dbReference>
<keyword evidence="3" id="KW-0445">Lipid transport</keyword>
<comment type="caution">
    <text evidence="4">The sequence shown here is derived from an EMBL/GenBank/DDBJ whole genome shotgun (WGS) entry which is preliminary data.</text>
</comment>
<dbReference type="OrthoDB" id="1854502at2759"/>
<evidence type="ECO:0000256" key="1">
    <source>
        <dbReference type="ARBA" id="ARBA00023121"/>
    </source>
</evidence>
<dbReference type="GO" id="GO:0032934">
    <property type="term" value="F:sterol binding"/>
    <property type="evidence" value="ECO:0007669"/>
    <property type="project" value="TreeGrafter"/>
</dbReference>
<protein>
    <recommendedName>
        <fullName evidence="3">Oxysterol-binding protein</fullName>
    </recommendedName>
</protein>
<keyword evidence="1" id="KW-0446">Lipid-binding</keyword>